<dbReference type="Gene3D" id="2.60.270.20">
    <property type="entry name" value="Cytolysin/lectin"/>
    <property type="match status" value="1"/>
</dbReference>
<protein>
    <submittedName>
        <fullName evidence="1">Lectin</fullName>
    </submittedName>
</protein>
<reference evidence="1" key="1">
    <citation type="submission" date="2022-01" db="EMBL/GenBank/DDBJ databases">
        <title>Comparative genomics reveals a dynamic genome evolution in the ectomycorrhizal milk-cap (Lactarius) mushrooms.</title>
        <authorList>
            <consortium name="DOE Joint Genome Institute"/>
            <person name="Lebreton A."/>
            <person name="Tang N."/>
            <person name="Kuo A."/>
            <person name="LaButti K."/>
            <person name="Drula E."/>
            <person name="Barry K."/>
            <person name="Clum A."/>
            <person name="Lipzen A."/>
            <person name="Mousain D."/>
            <person name="Ng V."/>
            <person name="Wang R."/>
            <person name="Wang X."/>
            <person name="Dai Y."/>
            <person name="Henrissat B."/>
            <person name="Grigoriev I.V."/>
            <person name="Guerin-Laguette A."/>
            <person name="Yu F."/>
            <person name="Martin F.M."/>
        </authorList>
    </citation>
    <scope>NUCLEOTIDE SEQUENCE</scope>
    <source>
        <strain evidence="1">QP</strain>
    </source>
</reference>
<sequence length="151" mass="17202">MSQANQGYSIKVLIFQTNPRENEFFRVVEKTVWNFANGGTWSEVDGCDTLRMNGSGTSGALRLLSNKGQGCIITLGVHNYKRWGDIITNLKDDQTACVINPQYYSKDHPNMEKQRERQLTSYETTDLQGRKFSFEYVVSEGHELTVRVIIA</sequence>
<dbReference type="Pfam" id="PF07367">
    <property type="entry name" value="FB_lectin"/>
    <property type="match status" value="1"/>
</dbReference>
<name>A0AAD4QBL1_9AGAM</name>
<proteinExistence type="predicted"/>
<dbReference type="AlphaFoldDB" id="A0AAD4QBL1"/>
<dbReference type="InterPro" id="IPR009960">
    <property type="entry name" value="Fruit_body_lectin_fun"/>
</dbReference>
<evidence type="ECO:0000313" key="2">
    <source>
        <dbReference type="Proteomes" id="UP001201163"/>
    </source>
</evidence>
<accession>A0AAD4QBL1</accession>
<dbReference type="SUPFAM" id="SSF63724">
    <property type="entry name" value="Cytolysin/lectin"/>
    <property type="match status" value="1"/>
</dbReference>
<organism evidence="1 2">
    <name type="scientific">Lactarius akahatsu</name>
    <dbReference type="NCBI Taxonomy" id="416441"/>
    <lineage>
        <taxon>Eukaryota</taxon>
        <taxon>Fungi</taxon>
        <taxon>Dikarya</taxon>
        <taxon>Basidiomycota</taxon>
        <taxon>Agaricomycotina</taxon>
        <taxon>Agaricomycetes</taxon>
        <taxon>Russulales</taxon>
        <taxon>Russulaceae</taxon>
        <taxon>Lactarius</taxon>
    </lineage>
</organism>
<dbReference type="EMBL" id="JAKELL010000046">
    <property type="protein sequence ID" value="KAH8987623.1"/>
    <property type="molecule type" value="Genomic_DNA"/>
</dbReference>
<gene>
    <name evidence="1" type="ORF">EDB92DRAFT_1875416</name>
</gene>
<dbReference type="InterPro" id="IPR015926">
    <property type="entry name" value="Cytolysin/lectin"/>
</dbReference>
<dbReference type="Proteomes" id="UP001201163">
    <property type="component" value="Unassembled WGS sequence"/>
</dbReference>
<keyword evidence="2" id="KW-1185">Reference proteome</keyword>
<evidence type="ECO:0000313" key="1">
    <source>
        <dbReference type="EMBL" id="KAH8987623.1"/>
    </source>
</evidence>
<comment type="caution">
    <text evidence="1">The sequence shown here is derived from an EMBL/GenBank/DDBJ whole genome shotgun (WGS) entry which is preliminary data.</text>
</comment>